<keyword evidence="3" id="KW-0804">Transcription</keyword>
<evidence type="ECO:0000256" key="3">
    <source>
        <dbReference type="ARBA" id="ARBA00023163"/>
    </source>
</evidence>
<dbReference type="Proteomes" id="UP000199382">
    <property type="component" value="Unassembled WGS sequence"/>
</dbReference>
<dbReference type="OrthoDB" id="667966at2"/>
<dbReference type="InterPro" id="IPR000595">
    <property type="entry name" value="cNMP-bd_dom"/>
</dbReference>
<feature type="domain" description="Cyclic nucleotide-binding" evidence="4">
    <location>
        <begin position="24"/>
        <end position="120"/>
    </location>
</feature>
<dbReference type="InterPro" id="IPR014710">
    <property type="entry name" value="RmlC-like_jellyroll"/>
</dbReference>
<organism evidence="6 7">
    <name type="scientific">Aliiruegeria lutimaris</name>
    <dbReference type="NCBI Taxonomy" id="571298"/>
    <lineage>
        <taxon>Bacteria</taxon>
        <taxon>Pseudomonadati</taxon>
        <taxon>Pseudomonadota</taxon>
        <taxon>Alphaproteobacteria</taxon>
        <taxon>Rhodobacterales</taxon>
        <taxon>Roseobacteraceae</taxon>
        <taxon>Aliiruegeria</taxon>
    </lineage>
</organism>
<feature type="domain" description="HTH crp-type" evidence="5">
    <location>
        <begin position="151"/>
        <end position="231"/>
    </location>
</feature>
<keyword evidence="1" id="KW-0805">Transcription regulation</keyword>
<keyword evidence="7" id="KW-1185">Reference proteome</keyword>
<dbReference type="SMART" id="SM00419">
    <property type="entry name" value="HTH_CRP"/>
    <property type="match status" value="1"/>
</dbReference>
<gene>
    <name evidence="6" type="ORF">SAMN04488026_101187</name>
</gene>
<dbReference type="Pfam" id="PF13545">
    <property type="entry name" value="HTH_Crp_2"/>
    <property type="match status" value="1"/>
</dbReference>
<dbReference type="EMBL" id="FNEK01000011">
    <property type="protein sequence ID" value="SDJ07704.1"/>
    <property type="molecule type" value="Genomic_DNA"/>
</dbReference>
<dbReference type="InterPro" id="IPR012318">
    <property type="entry name" value="HTH_CRP"/>
</dbReference>
<proteinExistence type="predicted"/>
<dbReference type="AlphaFoldDB" id="A0A1G8QSK1"/>
<evidence type="ECO:0000313" key="7">
    <source>
        <dbReference type="Proteomes" id="UP000199382"/>
    </source>
</evidence>
<dbReference type="RefSeq" id="WP_093152770.1">
    <property type="nucleotide sequence ID" value="NZ_FNEK01000011.1"/>
</dbReference>
<evidence type="ECO:0000313" key="6">
    <source>
        <dbReference type="EMBL" id="SDJ07704.1"/>
    </source>
</evidence>
<dbReference type="PROSITE" id="PS50042">
    <property type="entry name" value="CNMP_BINDING_3"/>
    <property type="match status" value="1"/>
</dbReference>
<name>A0A1G8QSK1_9RHOB</name>
<keyword evidence="2" id="KW-0238">DNA-binding</keyword>
<dbReference type="Gene3D" id="2.60.120.10">
    <property type="entry name" value="Jelly Rolls"/>
    <property type="match status" value="1"/>
</dbReference>
<dbReference type="GO" id="GO:0003677">
    <property type="term" value="F:DNA binding"/>
    <property type="evidence" value="ECO:0007669"/>
    <property type="project" value="UniProtKB-KW"/>
</dbReference>
<dbReference type="SUPFAM" id="SSF46785">
    <property type="entry name" value="Winged helix' DNA-binding domain"/>
    <property type="match status" value="1"/>
</dbReference>
<sequence length="264" mass="29487">MYTDRSVFHHDSFRLADIFSPAIFEKETLEQLDAACRLRSYSSGQTVMEAKEVPDCIGWLETGFLCMHRTQSDGSKIAQGLLKAGDMFGWVEDRPPSFELEAVTCARIYWLERKVLEGLLSQSAGLSWAVLINILDGLVRARNWAMILANHRISGRLAGFLLFLSSPGASSGPMRQSEQIVSAIRIPIGRKQLADLLRTRPESISRAFHTLARAGLIEIITPNQIRILDIGMLGEHADEEDFLYNIKTSRHDGECAPCRAPNDV</sequence>
<reference evidence="6 7" key="1">
    <citation type="submission" date="2016-10" db="EMBL/GenBank/DDBJ databases">
        <authorList>
            <person name="de Groot N.N."/>
        </authorList>
    </citation>
    <scope>NUCLEOTIDE SEQUENCE [LARGE SCALE GENOMIC DNA]</scope>
    <source>
        <strain evidence="6 7">DSM 25294</strain>
    </source>
</reference>
<dbReference type="CDD" id="cd00038">
    <property type="entry name" value="CAP_ED"/>
    <property type="match status" value="1"/>
</dbReference>
<protein>
    <submittedName>
        <fullName evidence="6">Cyclic nucleotide-binding domain-containing protein</fullName>
    </submittedName>
</protein>
<evidence type="ECO:0000256" key="1">
    <source>
        <dbReference type="ARBA" id="ARBA00023015"/>
    </source>
</evidence>
<dbReference type="SUPFAM" id="SSF51206">
    <property type="entry name" value="cAMP-binding domain-like"/>
    <property type="match status" value="1"/>
</dbReference>
<evidence type="ECO:0000259" key="4">
    <source>
        <dbReference type="PROSITE" id="PS50042"/>
    </source>
</evidence>
<dbReference type="GO" id="GO:0006355">
    <property type="term" value="P:regulation of DNA-templated transcription"/>
    <property type="evidence" value="ECO:0007669"/>
    <property type="project" value="InterPro"/>
</dbReference>
<dbReference type="PROSITE" id="PS51063">
    <property type="entry name" value="HTH_CRP_2"/>
    <property type="match status" value="1"/>
</dbReference>
<dbReference type="Pfam" id="PF00027">
    <property type="entry name" value="cNMP_binding"/>
    <property type="match status" value="1"/>
</dbReference>
<evidence type="ECO:0000259" key="5">
    <source>
        <dbReference type="PROSITE" id="PS51063"/>
    </source>
</evidence>
<dbReference type="STRING" id="571298.SAMN04488026_101187"/>
<evidence type="ECO:0000256" key="2">
    <source>
        <dbReference type="ARBA" id="ARBA00023125"/>
    </source>
</evidence>
<dbReference type="InterPro" id="IPR036390">
    <property type="entry name" value="WH_DNA-bd_sf"/>
</dbReference>
<accession>A0A1G8QSK1</accession>
<dbReference type="InterPro" id="IPR018490">
    <property type="entry name" value="cNMP-bd_dom_sf"/>
</dbReference>